<feature type="domain" description="DDE-1" evidence="1">
    <location>
        <begin position="10"/>
        <end position="132"/>
    </location>
</feature>
<dbReference type="Proteomes" id="UP000054538">
    <property type="component" value="Unassembled WGS sequence"/>
</dbReference>
<reference evidence="3" key="2">
    <citation type="submission" date="2015-01" db="EMBL/GenBank/DDBJ databases">
        <title>Evolutionary Origins and Diversification of the Mycorrhizal Mutualists.</title>
        <authorList>
            <consortium name="DOE Joint Genome Institute"/>
            <consortium name="Mycorrhizal Genomics Consortium"/>
            <person name="Kohler A."/>
            <person name="Kuo A."/>
            <person name="Nagy L.G."/>
            <person name="Floudas D."/>
            <person name="Copeland A."/>
            <person name="Barry K.W."/>
            <person name="Cichocki N."/>
            <person name="Veneault-Fourrey C."/>
            <person name="LaButti K."/>
            <person name="Lindquist E.A."/>
            <person name="Lipzen A."/>
            <person name="Lundell T."/>
            <person name="Morin E."/>
            <person name="Murat C."/>
            <person name="Riley R."/>
            <person name="Ohm R."/>
            <person name="Sun H."/>
            <person name="Tunlid A."/>
            <person name="Henrissat B."/>
            <person name="Grigoriev I.V."/>
            <person name="Hibbett D.S."/>
            <person name="Martin F."/>
        </authorList>
    </citation>
    <scope>NUCLEOTIDE SEQUENCE [LARGE SCALE GENOMIC DNA]</scope>
    <source>
        <strain evidence="3">Ve08.2h10</strain>
    </source>
</reference>
<proteinExistence type="predicted"/>
<name>A0A0D0D7A6_9AGAM</name>
<dbReference type="InParanoid" id="A0A0D0D7A6"/>
<reference evidence="2 3" key="1">
    <citation type="submission" date="2014-04" db="EMBL/GenBank/DDBJ databases">
        <authorList>
            <consortium name="DOE Joint Genome Institute"/>
            <person name="Kuo A."/>
            <person name="Kohler A."/>
            <person name="Jargeat P."/>
            <person name="Nagy L.G."/>
            <person name="Floudas D."/>
            <person name="Copeland A."/>
            <person name="Barry K.W."/>
            <person name="Cichocki N."/>
            <person name="Veneault-Fourrey C."/>
            <person name="LaButti K."/>
            <person name="Lindquist E.A."/>
            <person name="Lipzen A."/>
            <person name="Lundell T."/>
            <person name="Morin E."/>
            <person name="Murat C."/>
            <person name="Sun H."/>
            <person name="Tunlid A."/>
            <person name="Henrissat B."/>
            <person name="Grigoriev I.V."/>
            <person name="Hibbett D.S."/>
            <person name="Martin F."/>
            <person name="Nordberg H.P."/>
            <person name="Cantor M.N."/>
            <person name="Hua S.X."/>
        </authorList>
    </citation>
    <scope>NUCLEOTIDE SEQUENCE [LARGE SCALE GENOMIC DNA]</scope>
    <source>
        <strain evidence="2 3">Ve08.2h10</strain>
    </source>
</reference>
<dbReference type="AlphaFoldDB" id="A0A0D0D7A6"/>
<organism evidence="2 3">
    <name type="scientific">Paxillus rubicundulus Ve08.2h10</name>
    <dbReference type="NCBI Taxonomy" id="930991"/>
    <lineage>
        <taxon>Eukaryota</taxon>
        <taxon>Fungi</taxon>
        <taxon>Dikarya</taxon>
        <taxon>Basidiomycota</taxon>
        <taxon>Agaricomycotina</taxon>
        <taxon>Agaricomycetes</taxon>
        <taxon>Agaricomycetidae</taxon>
        <taxon>Boletales</taxon>
        <taxon>Paxilineae</taxon>
        <taxon>Paxillaceae</taxon>
        <taxon>Paxillus</taxon>
    </lineage>
</organism>
<dbReference type="EMBL" id="KN827663">
    <property type="protein sequence ID" value="KIK76119.1"/>
    <property type="molecule type" value="Genomic_DNA"/>
</dbReference>
<feature type="non-terminal residue" evidence="2">
    <location>
        <position position="172"/>
    </location>
</feature>
<gene>
    <name evidence="2" type="ORF">PAXRUDRAFT_57779</name>
</gene>
<dbReference type="HOGENOM" id="CLU_013929_2_4_1"/>
<feature type="non-terminal residue" evidence="2">
    <location>
        <position position="1"/>
    </location>
</feature>
<dbReference type="OrthoDB" id="2917041at2759"/>
<keyword evidence="3" id="KW-1185">Reference proteome</keyword>
<dbReference type="STRING" id="930991.A0A0D0D7A6"/>
<accession>A0A0D0D7A6</accession>
<sequence>QYIVTVAHSPKGWTDGGIGRLWIEDFDKKTHEKAKGRARLLLVDGHNSHYTREFLEYARSNDIHILCYPAHTTHIYQGLDVVIFGPLKHYWTQERDLFESSTRQSVSKSNFVSIYARAHLRALTPGNICAAFQKTGVWPFNPDAVTKEMMAPSLETSSIGRLPLPQASPIRA</sequence>
<protein>
    <recommendedName>
        <fullName evidence="1">DDE-1 domain-containing protein</fullName>
    </recommendedName>
</protein>
<dbReference type="GO" id="GO:0003676">
    <property type="term" value="F:nucleic acid binding"/>
    <property type="evidence" value="ECO:0007669"/>
    <property type="project" value="InterPro"/>
</dbReference>
<evidence type="ECO:0000259" key="1">
    <source>
        <dbReference type="Pfam" id="PF03184"/>
    </source>
</evidence>
<dbReference type="Pfam" id="PF03184">
    <property type="entry name" value="DDE_1"/>
    <property type="match status" value="1"/>
</dbReference>
<dbReference type="InterPro" id="IPR004875">
    <property type="entry name" value="DDE_SF_endonuclease_dom"/>
</dbReference>
<evidence type="ECO:0000313" key="2">
    <source>
        <dbReference type="EMBL" id="KIK76119.1"/>
    </source>
</evidence>
<evidence type="ECO:0000313" key="3">
    <source>
        <dbReference type="Proteomes" id="UP000054538"/>
    </source>
</evidence>